<dbReference type="EMBL" id="BK016143">
    <property type="protein sequence ID" value="DAF98235.1"/>
    <property type="molecule type" value="Genomic_DNA"/>
</dbReference>
<evidence type="ECO:0000313" key="1">
    <source>
        <dbReference type="EMBL" id="DAF98235.1"/>
    </source>
</evidence>
<accession>A0A8S5UUW1</accession>
<proteinExistence type="predicted"/>
<organism evidence="1">
    <name type="scientific">Myoviridae sp. ctP6q2</name>
    <dbReference type="NCBI Taxonomy" id="2825096"/>
    <lineage>
        <taxon>Viruses</taxon>
        <taxon>Duplodnaviria</taxon>
        <taxon>Heunggongvirae</taxon>
        <taxon>Uroviricota</taxon>
        <taxon>Caudoviricetes</taxon>
    </lineage>
</organism>
<name>A0A8S5UUW1_9CAUD</name>
<sequence>MRKFFSCEQKILFITFASKSYCCVKLLTNS</sequence>
<protein>
    <submittedName>
        <fullName evidence="1">Uncharacterized protein</fullName>
    </submittedName>
</protein>
<reference evidence="1" key="1">
    <citation type="journal article" date="2021" name="Proc. Natl. Acad. Sci. U.S.A.">
        <title>A Catalog of Tens of Thousands of Viruses from Human Metagenomes Reveals Hidden Associations with Chronic Diseases.</title>
        <authorList>
            <person name="Tisza M.J."/>
            <person name="Buck C.B."/>
        </authorList>
    </citation>
    <scope>NUCLEOTIDE SEQUENCE</scope>
    <source>
        <strain evidence="1">CtP6q2</strain>
    </source>
</reference>